<name>A0A2U1N7J1_ARTAN</name>
<dbReference type="GO" id="GO:0000390">
    <property type="term" value="P:spliceosomal complex disassembly"/>
    <property type="evidence" value="ECO:0007669"/>
    <property type="project" value="InterPro"/>
</dbReference>
<dbReference type="PANTHER" id="PTHR23329:SF1">
    <property type="entry name" value="TUFTELIN-INTERACTING PROTEIN 11"/>
    <property type="match status" value="1"/>
</dbReference>
<evidence type="ECO:0000259" key="2">
    <source>
        <dbReference type="Pfam" id="PF07842"/>
    </source>
</evidence>
<dbReference type="InterPro" id="IPR022783">
    <property type="entry name" value="GCFC_dom"/>
</dbReference>
<dbReference type="Pfam" id="PF07842">
    <property type="entry name" value="GCFC"/>
    <property type="match status" value="1"/>
</dbReference>
<evidence type="ECO:0000313" key="3">
    <source>
        <dbReference type="EMBL" id="PWA69454.1"/>
    </source>
</evidence>
<dbReference type="Proteomes" id="UP000245207">
    <property type="component" value="Unassembled WGS sequence"/>
</dbReference>
<dbReference type="AlphaFoldDB" id="A0A2U1N7J1"/>
<gene>
    <name evidence="3" type="ORF">CTI12_AA297780</name>
</gene>
<dbReference type="GO" id="GO:0071008">
    <property type="term" value="C:U2-type post-mRNA release spliceosomal complex"/>
    <property type="evidence" value="ECO:0007669"/>
    <property type="project" value="TreeGrafter"/>
</dbReference>
<dbReference type="EMBL" id="PKPP01003435">
    <property type="protein sequence ID" value="PWA69454.1"/>
    <property type="molecule type" value="Genomic_DNA"/>
</dbReference>
<dbReference type="STRING" id="35608.A0A2U1N7J1"/>
<feature type="domain" description="GCF C-terminal" evidence="2">
    <location>
        <begin position="49"/>
        <end position="242"/>
    </location>
</feature>
<protein>
    <submittedName>
        <fullName evidence="3">GC-rich sequence DNA-binding factor domain-containing protein</fullName>
    </submittedName>
</protein>
<organism evidence="3 4">
    <name type="scientific">Artemisia annua</name>
    <name type="common">Sweet wormwood</name>
    <dbReference type="NCBI Taxonomy" id="35608"/>
    <lineage>
        <taxon>Eukaryota</taxon>
        <taxon>Viridiplantae</taxon>
        <taxon>Streptophyta</taxon>
        <taxon>Embryophyta</taxon>
        <taxon>Tracheophyta</taxon>
        <taxon>Spermatophyta</taxon>
        <taxon>Magnoliopsida</taxon>
        <taxon>eudicotyledons</taxon>
        <taxon>Gunneridae</taxon>
        <taxon>Pentapetalae</taxon>
        <taxon>asterids</taxon>
        <taxon>campanulids</taxon>
        <taxon>Asterales</taxon>
        <taxon>Asteraceae</taxon>
        <taxon>Asteroideae</taxon>
        <taxon>Anthemideae</taxon>
        <taxon>Artemisiinae</taxon>
        <taxon>Artemisia</taxon>
    </lineage>
</organism>
<reference evidence="3 4" key="1">
    <citation type="journal article" date="2018" name="Mol. Plant">
        <title>The genome of Artemisia annua provides insight into the evolution of Asteraceae family and artemisinin biosynthesis.</title>
        <authorList>
            <person name="Shen Q."/>
            <person name="Zhang L."/>
            <person name="Liao Z."/>
            <person name="Wang S."/>
            <person name="Yan T."/>
            <person name="Shi P."/>
            <person name="Liu M."/>
            <person name="Fu X."/>
            <person name="Pan Q."/>
            <person name="Wang Y."/>
            <person name="Lv Z."/>
            <person name="Lu X."/>
            <person name="Zhang F."/>
            <person name="Jiang W."/>
            <person name="Ma Y."/>
            <person name="Chen M."/>
            <person name="Hao X."/>
            <person name="Li L."/>
            <person name="Tang Y."/>
            <person name="Lv G."/>
            <person name="Zhou Y."/>
            <person name="Sun X."/>
            <person name="Brodelius P.E."/>
            <person name="Rose J.K.C."/>
            <person name="Tang K."/>
        </authorList>
    </citation>
    <scope>NUCLEOTIDE SEQUENCE [LARGE SCALE GENOMIC DNA]</scope>
    <source>
        <strain evidence="4">cv. Huhao1</strain>
        <tissue evidence="3">Leaf</tissue>
    </source>
</reference>
<dbReference type="PANTHER" id="PTHR23329">
    <property type="entry name" value="TUFTELIN-INTERACTING PROTEIN 11-RELATED"/>
    <property type="match status" value="1"/>
</dbReference>
<keyword evidence="3" id="KW-0238">DNA-binding</keyword>
<dbReference type="OrthoDB" id="4822at2759"/>
<proteinExistence type="predicted"/>
<dbReference type="InterPro" id="IPR045211">
    <property type="entry name" value="TFP11/STIP/Ntr1"/>
</dbReference>
<evidence type="ECO:0000256" key="1">
    <source>
        <dbReference type="SAM" id="MobiDB-lite"/>
    </source>
</evidence>
<sequence length="440" mass="50479">MILEENHDDPKRKQLDGLEVITGALSMLNNESLSGTLSLEFLSNSFVLFKGWDPLIKPADHTYIMSVWKDLLQGDEIDSPYTQLFMEVVLCAVMGSSINTWQVKHPEPLLRFLYSWERLLPHAALQIIIGQIVVPKLLAAVNSWDPHTDSIPMHIWVHPWLPLLGQKHSILYDTVRTKLESVLNTWHPSDLSAYTILSPWKPVFDREIWEQMMVRCISPKLLAVMHEFQINPADQKLDQFYWWLCSQPNIQEVSNWYLRWNYHIPFEILSNEQIRGGLNMGLDMMNQAVGQKYLYEAEQIDWTVSVLKLERNSLEEIKVEEIKSNVSLPFRSFPDKIEPSHPVVKESAKPQEIPVVPSETSSTLENDIILLESESDAEEEKPETTANENDENSEHKMEDENDVIMLDSESSSDGEEKAGAEEGNVTIGSFFKLPEMCADC</sequence>
<comment type="caution">
    <text evidence="3">The sequence shown here is derived from an EMBL/GenBank/DDBJ whole genome shotgun (WGS) entry which is preliminary data.</text>
</comment>
<keyword evidence="4" id="KW-1185">Reference proteome</keyword>
<feature type="region of interest" description="Disordered" evidence="1">
    <location>
        <begin position="341"/>
        <end position="423"/>
    </location>
</feature>
<dbReference type="GO" id="GO:0003677">
    <property type="term" value="F:DNA binding"/>
    <property type="evidence" value="ECO:0007669"/>
    <property type="project" value="UniProtKB-KW"/>
</dbReference>
<evidence type="ECO:0000313" key="4">
    <source>
        <dbReference type="Proteomes" id="UP000245207"/>
    </source>
</evidence>
<accession>A0A2U1N7J1</accession>